<dbReference type="EMBL" id="BMKN01000001">
    <property type="protein sequence ID" value="GGE45762.1"/>
    <property type="molecule type" value="Genomic_DNA"/>
</dbReference>
<dbReference type="GO" id="GO:0003677">
    <property type="term" value="F:DNA binding"/>
    <property type="evidence" value="ECO:0007669"/>
    <property type="project" value="InterPro"/>
</dbReference>
<dbReference type="Gene3D" id="1.10.260.40">
    <property type="entry name" value="lambda repressor-like DNA-binding domains"/>
    <property type="match status" value="1"/>
</dbReference>
<dbReference type="AlphaFoldDB" id="A0A917EIP2"/>
<dbReference type="PROSITE" id="PS50943">
    <property type="entry name" value="HTH_CROC1"/>
    <property type="match status" value="1"/>
</dbReference>
<keyword evidence="3" id="KW-1185">Reference proteome</keyword>
<dbReference type="InterPro" id="IPR018653">
    <property type="entry name" value="ScfR_C"/>
</dbReference>
<dbReference type="InterPro" id="IPR001387">
    <property type="entry name" value="Cro/C1-type_HTH"/>
</dbReference>
<evidence type="ECO:0000313" key="3">
    <source>
        <dbReference type="Proteomes" id="UP000606730"/>
    </source>
</evidence>
<protein>
    <submittedName>
        <fullName evidence="2">XRE family transcriptional regulator</fullName>
    </submittedName>
</protein>
<proteinExistence type="predicted"/>
<comment type="caution">
    <text evidence="2">The sequence shown here is derived from an EMBL/GenBank/DDBJ whole genome shotgun (WGS) entry which is preliminary data.</text>
</comment>
<dbReference type="CDD" id="cd00093">
    <property type="entry name" value="HTH_XRE"/>
    <property type="match status" value="1"/>
</dbReference>
<dbReference type="Pfam" id="PF09856">
    <property type="entry name" value="ScfRs"/>
    <property type="match status" value="1"/>
</dbReference>
<reference evidence="2" key="1">
    <citation type="journal article" date="2014" name="Int. J. Syst. Evol. Microbiol.">
        <title>Complete genome sequence of Corynebacterium casei LMG S-19264T (=DSM 44701T), isolated from a smear-ripened cheese.</title>
        <authorList>
            <consortium name="US DOE Joint Genome Institute (JGI-PGF)"/>
            <person name="Walter F."/>
            <person name="Albersmeier A."/>
            <person name="Kalinowski J."/>
            <person name="Ruckert C."/>
        </authorList>
    </citation>
    <scope>NUCLEOTIDE SEQUENCE</scope>
    <source>
        <strain evidence="2">CGMCC 1.16012</strain>
    </source>
</reference>
<gene>
    <name evidence="2" type="ORF">GCM10011517_11800</name>
</gene>
<organism evidence="2 3">
    <name type="scientific">Actibacterium pelagium</name>
    <dbReference type="NCBI Taxonomy" id="2029103"/>
    <lineage>
        <taxon>Bacteria</taxon>
        <taxon>Pseudomonadati</taxon>
        <taxon>Pseudomonadota</taxon>
        <taxon>Alphaproteobacteria</taxon>
        <taxon>Rhodobacterales</taxon>
        <taxon>Roseobacteraceae</taxon>
        <taxon>Actibacterium</taxon>
    </lineage>
</organism>
<evidence type="ECO:0000259" key="1">
    <source>
        <dbReference type="PROSITE" id="PS50943"/>
    </source>
</evidence>
<sequence>MRQAELARSVGISPSYLNLIEHNRRRIGGKLLVDIARQLEVETTALTEGAGATLIASLRDAASGNAEAEKEMPRIEEFVGRFPGWAQLLSSSHRRIDDLERTVEALTERMAHDPFLSESLHEILSTVTAIRSTAGILNDTQDIDREWRERFHRNMFEESQRLADGAEALVSYLDSAGGDADVRSSPQEEVVAFLKAREFHLPDLEEGDEAAVHDLVVGDEDLKSASAVELAEAFLHRYQSDAEKVPMSDLLEALKDGALNPSALARQFRVDLSTILRRLASVPRDKIGRSIGLVECDGSGTLTYRKEIEGFPLPRFGAACPLWPLYQALAQPMMPVHRVVSVSARSDEVFETYAVCQSINAEQFDEPQVYRAVMLFFPRKAGEASDALHLDAGTSCRICERRKCVARREPSILADGL</sequence>
<reference evidence="2" key="2">
    <citation type="submission" date="2020-09" db="EMBL/GenBank/DDBJ databases">
        <authorList>
            <person name="Sun Q."/>
            <person name="Zhou Y."/>
        </authorList>
    </citation>
    <scope>NUCLEOTIDE SEQUENCE</scope>
    <source>
        <strain evidence="2">CGMCC 1.16012</strain>
    </source>
</reference>
<dbReference type="Proteomes" id="UP000606730">
    <property type="component" value="Unassembled WGS sequence"/>
</dbReference>
<name>A0A917EIP2_9RHOB</name>
<accession>A0A917EIP2</accession>
<feature type="domain" description="HTH cro/C1-type" evidence="1">
    <location>
        <begin position="3"/>
        <end position="46"/>
    </location>
</feature>
<dbReference type="Pfam" id="PF01381">
    <property type="entry name" value="HTH_3"/>
    <property type="match status" value="1"/>
</dbReference>
<dbReference type="InterPro" id="IPR010982">
    <property type="entry name" value="Lambda_DNA-bd_dom_sf"/>
</dbReference>
<evidence type="ECO:0000313" key="2">
    <source>
        <dbReference type="EMBL" id="GGE45762.1"/>
    </source>
</evidence>
<dbReference type="SUPFAM" id="SSF47413">
    <property type="entry name" value="lambda repressor-like DNA-binding domains"/>
    <property type="match status" value="1"/>
</dbReference>